<proteinExistence type="inferred from homology"/>
<evidence type="ECO:0000259" key="4">
    <source>
        <dbReference type="Pfam" id="PF00080"/>
    </source>
</evidence>
<keyword evidence="3" id="KW-0560">Oxidoreductase</keyword>
<keyword evidence="3" id="KW-0862">Zinc</keyword>
<protein>
    <recommendedName>
        <fullName evidence="3">Superoxide dismutase [Cu-Zn]</fullName>
        <ecNumber evidence="3">1.15.1.1</ecNumber>
    </recommendedName>
</protein>
<name>A0ABT6H9E6_9BACI</name>
<evidence type="ECO:0000256" key="1">
    <source>
        <dbReference type="ARBA" id="ARBA00010457"/>
    </source>
</evidence>
<dbReference type="RefSeq" id="WP_124566025.1">
    <property type="nucleotide sequence ID" value="NZ_JARRRY010000023.1"/>
</dbReference>
<dbReference type="Gene3D" id="2.60.40.200">
    <property type="entry name" value="Superoxide dismutase, copper/zinc binding domain"/>
    <property type="match status" value="1"/>
</dbReference>
<keyword evidence="3" id="KW-0186">Copper</keyword>
<dbReference type="EC" id="1.15.1.1" evidence="3"/>
<dbReference type="Proteomes" id="UP001218246">
    <property type="component" value="Unassembled WGS sequence"/>
</dbReference>
<gene>
    <name evidence="5" type="ORF">P6P90_15690</name>
</gene>
<comment type="function">
    <text evidence="2">Destroys radicals which are normally produced within the cells and which are toxic to biological systems. May play a role in favoring mycobacterial survival in phagocytes.</text>
</comment>
<keyword evidence="6" id="KW-1185">Reference proteome</keyword>
<organism evidence="5 6">
    <name type="scientific">Ectobacillus antri</name>
    <dbReference type="NCBI Taxonomy" id="2486280"/>
    <lineage>
        <taxon>Bacteria</taxon>
        <taxon>Bacillati</taxon>
        <taxon>Bacillota</taxon>
        <taxon>Bacilli</taxon>
        <taxon>Bacillales</taxon>
        <taxon>Bacillaceae</taxon>
        <taxon>Ectobacillus</taxon>
    </lineage>
</organism>
<dbReference type="Pfam" id="PF00080">
    <property type="entry name" value="Sod_Cu"/>
    <property type="match status" value="1"/>
</dbReference>
<comment type="caution">
    <text evidence="5">The sequence shown here is derived from an EMBL/GenBank/DDBJ whole genome shotgun (WGS) entry which is preliminary data.</text>
</comment>
<dbReference type="CDD" id="cd00305">
    <property type="entry name" value="Cu-Zn_Superoxide_Dismutase"/>
    <property type="match status" value="1"/>
</dbReference>
<comment type="cofactor">
    <cofactor evidence="3">
        <name>Cu cation</name>
        <dbReference type="ChEBI" id="CHEBI:23378"/>
    </cofactor>
    <text evidence="3">Binds 1 copper ion per subunit.</text>
</comment>
<dbReference type="EMBL" id="JARULN010000025">
    <property type="protein sequence ID" value="MDG5755344.1"/>
    <property type="molecule type" value="Genomic_DNA"/>
</dbReference>
<evidence type="ECO:0000313" key="5">
    <source>
        <dbReference type="EMBL" id="MDG5755344.1"/>
    </source>
</evidence>
<evidence type="ECO:0000256" key="3">
    <source>
        <dbReference type="RuleBase" id="RU000393"/>
    </source>
</evidence>
<sequence>MWKQLVVGVSFVVTAACSQGNPKEVEVKLRNAAGDEVGMATMSEQPGGVKIQVKAKGFDPGPHGFHVHGVGECKAPNFASAGNHFNPDEKEHGLLNARGAENGDLPNLMANEQGEIKAEVMAPNISFKEGKKTMYRKSGTALIITENADDGMTQPTGNSGKRLACGVITKKVKGYKE</sequence>
<evidence type="ECO:0000313" key="6">
    <source>
        <dbReference type="Proteomes" id="UP001218246"/>
    </source>
</evidence>
<comment type="catalytic activity">
    <reaction evidence="3">
        <text>2 superoxide + 2 H(+) = H2O2 + O2</text>
        <dbReference type="Rhea" id="RHEA:20696"/>
        <dbReference type="ChEBI" id="CHEBI:15378"/>
        <dbReference type="ChEBI" id="CHEBI:15379"/>
        <dbReference type="ChEBI" id="CHEBI:16240"/>
        <dbReference type="ChEBI" id="CHEBI:18421"/>
        <dbReference type="EC" id="1.15.1.1"/>
    </reaction>
</comment>
<dbReference type="PROSITE" id="PS51257">
    <property type="entry name" value="PROKAR_LIPOPROTEIN"/>
    <property type="match status" value="1"/>
</dbReference>
<dbReference type="PROSITE" id="PS00332">
    <property type="entry name" value="SOD_CU_ZN_2"/>
    <property type="match status" value="1"/>
</dbReference>
<evidence type="ECO:0000256" key="2">
    <source>
        <dbReference type="ARBA" id="ARBA00024900"/>
    </source>
</evidence>
<comment type="similarity">
    <text evidence="1 3">Belongs to the Cu-Zn superoxide dismutase family.</text>
</comment>
<dbReference type="InterPro" id="IPR018152">
    <property type="entry name" value="SOD_Cu/Zn_BS"/>
</dbReference>
<accession>A0ABT6H9E6</accession>
<dbReference type="InterPro" id="IPR024134">
    <property type="entry name" value="SOD_Cu/Zn_/chaperone"/>
</dbReference>
<dbReference type="InterPro" id="IPR036423">
    <property type="entry name" value="SOD-like_Cu/Zn_dom_sf"/>
</dbReference>
<dbReference type="InterPro" id="IPR001424">
    <property type="entry name" value="SOD_Cu_Zn_dom"/>
</dbReference>
<reference evidence="5 6" key="1">
    <citation type="submission" date="2023-04" db="EMBL/GenBank/DDBJ databases">
        <title>Ectobacillus antri isolated from activated sludge.</title>
        <authorList>
            <person name="Yan P."/>
            <person name="Liu X."/>
        </authorList>
    </citation>
    <scope>NUCLEOTIDE SEQUENCE [LARGE SCALE GENOMIC DNA]</scope>
    <source>
        <strain evidence="5 6">C18H</strain>
    </source>
</reference>
<dbReference type="PANTHER" id="PTHR10003">
    <property type="entry name" value="SUPEROXIDE DISMUTASE CU-ZN -RELATED"/>
    <property type="match status" value="1"/>
</dbReference>
<dbReference type="SUPFAM" id="SSF49329">
    <property type="entry name" value="Cu,Zn superoxide dismutase-like"/>
    <property type="match status" value="1"/>
</dbReference>
<feature type="domain" description="Superoxide dismutase copper/zinc binding" evidence="4">
    <location>
        <begin position="38"/>
        <end position="168"/>
    </location>
</feature>
<comment type="cofactor">
    <cofactor evidence="3">
        <name>Zn(2+)</name>
        <dbReference type="ChEBI" id="CHEBI:29105"/>
    </cofactor>
    <text evidence="3">Binds 1 zinc ion per subunit.</text>
</comment>
<keyword evidence="3" id="KW-0479">Metal-binding</keyword>